<proteinExistence type="inferred from homology"/>
<dbReference type="Gene3D" id="3.30.1520.10">
    <property type="entry name" value="Phox-like domain"/>
    <property type="match status" value="1"/>
</dbReference>
<dbReference type="SUPFAM" id="SSF103657">
    <property type="entry name" value="BAR/IMD domain-like"/>
    <property type="match status" value="1"/>
</dbReference>
<evidence type="ECO:0000313" key="14">
    <source>
        <dbReference type="EMBL" id="OQD74505.1"/>
    </source>
</evidence>
<evidence type="ECO:0000259" key="13">
    <source>
        <dbReference type="PROSITE" id="PS50195"/>
    </source>
</evidence>
<dbReference type="PANTHER" id="PTHR10555:SF170">
    <property type="entry name" value="FI18122P1"/>
    <property type="match status" value="1"/>
</dbReference>
<keyword evidence="6" id="KW-0963">Cytoplasm</keyword>
<dbReference type="InterPro" id="IPR015404">
    <property type="entry name" value="Vps5_C"/>
</dbReference>
<evidence type="ECO:0000256" key="10">
    <source>
        <dbReference type="ARBA" id="ARBA00023136"/>
    </source>
</evidence>
<sequence length="571" mass="62740">MDLDTGDSPWGDEPSLSSSPAKSKSDTDDRAPAQPALSASTPEVRTPGRRGPRGTRKISAQATRLEAVDDTFDPLGPLGEATTETSVTPTDEAPAPPQKESLTGRSPLPNSPFSPTSSGAGLADSVNLEEDGSSFRGPPPVQPPADVDGLKRQSQPSMSVEQAAKPTFEISVGDPHKVGDLTSSHIVYQVRTRTTSKAYRVPEFSVSRRYRDFLWLYNSLHSNNPGVVVAPPPEKQAVGRFDTNFVESRRAALERMLNKIAGHPILQHDGDLKIFLESEAFNVDVKNKENREPDLGQSKGMLSSLGISVGGGGKFVEHDDWFHDRKIYLDALENQLKALLKSMDTVVLQRKGLAEAAGDFSGSLHALASVELSPALSLPLDGLSELQLRIRELYERQAQQDVLTLGITIDEYIRLIGSIKQAFSQRQKAFHTWHAAESDLQKRKHTQDKLLRQGKSQQDRLNQINADVADAERKVHQTRLLFEDMGRLMRNELQRFEKEKVEDFKSGVETFLESAVEAQKELIELWETFLLRLDAGEDGLPYYVPPASGETGEAAPSESVTSAVPATDDES</sequence>
<evidence type="ECO:0000256" key="5">
    <source>
        <dbReference type="ARBA" id="ARBA00022448"/>
    </source>
</evidence>
<feature type="compositionally biased region" description="Basic residues" evidence="12">
    <location>
        <begin position="47"/>
        <end position="56"/>
    </location>
</feature>
<organism evidence="14 15">
    <name type="scientific">Penicillium decumbens</name>
    <dbReference type="NCBI Taxonomy" id="69771"/>
    <lineage>
        <taxon>Eukaryota</taxon>
        <taxon>Fungi</taxon>
        <taxon>Dikarya</taxon>
        <taxon>Ascomycota</taxon>
        <taxon>Pezizomycotina</taxon>
        <taxon>Eurotiomycetes</taxon>
        <taxon>Eurotiomycetidae</taxon>
        <taxon>Eurotiales</taxon>
        <taxon>Aspergillaceae</taxon>
        <taxon>Penicillium</taxon>
    </lineage>
</organism>
<dbReference type="SUPFAM" id="SSF64268">
    <property type="entry name" value="PX domain"/>
    <property type="match status" value="1"/>
</dbReference>
<evidence type="ECO:0000256" key="12">
    <source>
        <dbReference type="SAM" id="MobiDB-lite"/>
    </source>
</evidence>
<dbReference type="STRING" id="69771.A0A1V6PBZ7"/>
<keyword evidence="11" id="KW-0175">Coiled coil</keyword>
<dbReference type="GO" id="GO:0005794">
    <property type="term" value="C:Golgi apparatus"/>
    <property type="evidence" value="ECO:0007669"/>
    <property type="project" value="UniProtKB-SubCell"/>
</dbReference>
<dbReference type="PROSITE" id="PS50195">
    <property type="entry name" value="PX"/>
    <property type="match status" value="1"/>
</dbReference>
<dbReference type="InterPro" id="IPR037868">
    <property type="entry name" value="PX_Vps5"/>
</dbReference>
<gene>
    <name evidence="14" type="ORF">PENDEC_c010G00193</name>
</gene>
<feature type="region of interest" description="Disordered" evidence="12">
    <location>
        <begin position="1"/>
        <end position="171"/>
    </location>
</feature>
<keyword evidence="10" id="KW-0472">Membrane</keyword>
<evidence type="ECO:0000256" key="8">
    <source>
        <dbReference type="ARBA" id="ARBA00022927"/>
    </source>
</evidence>
<name>A0A1V6PBZ7_PENDC</name>
<evidence type="ECO:0000313" key="15">
    <source>
        <dbReference type="Proteomes" id="UP000191522"/>
    </source>
</evidence>
<evidence type="ECO:0000256" key="6">
    <source>
        <dbReference type="ARBA" id="ARBA00022490"/>
    </source>
</evidence>
<dbReference type="InterPro" id="IPR035803">
    <property type="entry name" value="BAR_Vps5"/>
</dbReference>
<feature type="domain" description="PX" evidence="13">
    <location>
        <begin position="166"/>
        <end position="282"/>
    </location>
</feature>
<evidence type="ECO:0000256" key="9">
    <source>
        <dbReference type="ARBA" id="ARBA00023034"/>
    </source>
</evidence>
<evidence type="ECO:0000256" key="2">
    <source>
        <dbReference type="ARBA" id="ARBA00004496"/>
    </source>
</evidence>
<comment type="subcellular location">
    <subcellularLocation>
        <location evidence="2">Cytoplasm</location>
    </subcellularLocation>
    <subcellularLocation>
        <location evidence="3">Golgi apparatus</location>
    </subcellularLocation>
    <subcellularLocation>
        <location evidence="1">Membrane</location>
        <topology evidence="1">Peripheral membrane protein</topology>
        <orientation evidence="1">Cytoplasmic side</orientation>
    </subcellularLocation>
</comment>
<dbReference type="InterPro" id="IPR027267">
    <property type="entry name" value="AH/BAR_dom_sf"/>
</dbReference>
<dbReference type="GO" id="GO:0045053">
    <property type="term" value="P:protein retention in Golgi apparatus"/>
    <property type="evidence" value="ECO:0007669"/>
    <property type="project" value="TreeGrafter"/>
</dbReference>
<dbReference type="GO" id="GO:0030904">
    <property type="term" value="C:retromer complex"/>
    <property type="evidence" value="ECO:0007669"/>
    <property type="project" value="UniProtKB-ARBA"/>
</dbReference>
<dbReference type="Pfam" id="PF09325">
    <property type="entry name" value="Vps5"/>
    <property type="match status" value="1"/>
</dbReference>
<dbReference type="Proteomes" id="UP000191522">
    <property type="component" value="Unassembled WGS sequence"/>
</dbReference>
<dbReference type="GO" id="GO:0005829">
    <property type="term" value="C:cytosol"/>
    <property type="evidence" value="ECO:0007669"/>
    <property type="project" value="GOC"/>
</dbReference>
<evidence type="ECO:0000256" key="7">
    <source>
        <dbReference type="ARBA" id="ARBA00022553"/>
    </source>
</evidence>
<dbReference type="CDD" id="cd07627">
    <property type="entry name" value="BAR_Vps5p"/>
    <property type="match status" value="1"/>
</dbReference>
<dbReference type="GO" id="GO:0015031">
    <property type="term" value="P:protein transport"/>
    <property type="evidence" value="ECO:0007669"/>
    <property type="project" value="UniProtKB-KW"/>
</dbReference>
<dbReference type="AlphaFoldDB" id="A0A1V6PBZ7"/>
<keyword evidence="8" id="KW-0653">Protein transport</keyword>
<evidence type="ECO:0000256" key="3">
    <source>
        <dbReference type="ARBA" id="ARBA00004555"/>
    </source>
</evidence>
<dbReference type="CDD" id="cd06861">
    <property type="entry name" value="PX_Vps5p"/>
    <property type="match status" value="1"/>
</dbReference>
<dbReference type="FunFam" id="3.30.1520.10:FF:000013">
    <property type="entry name" value="Putative Sorting nexin 3"/>
    <property type="match status" value="1"/>
</dbReference>
<dbReference type="PANTHER" id="PTHR10555">
    <property type="entry name" value="SORTING NEXIN"/>
    <property type="match status" value="1"/>
</dbReference>
<dbReference type="GO" id="GO:0035091">
    <property type="term" value="F:phosphatidylinositol binding"/>
    <property type="evidence" value="ECO:0007669"/>
    <property type="project" value="InterPro"/>
</dbReference>
<dbReference type="GO" id="GO:0042147">
    <property type="term" value="P:retrograde transport, endosome to Golgi"/>
    <property type="evidence" value="ECO:0007669"/>
    <property type="project" value="TreeGrafter"/>
</dbReference>
<dbReference type="Pfam" id="PF00787">
    <property type="entry name" value="PX"/>
    <property type="match status" value="1"/>
</dbReference>
<dbReference type="FunFam" id="1.20.1270.60:FF:000022">
    <property type="entry name" value="Sorting nexin 3 protein"/>
    <property type="match status" value="1"/>
</dbReference>
<comment type="caution">
    <text evidence="14">The sequence shown here is derived from an EMBL/GenBank/DDBJ whole genome shotgun (WGS) entry which is preliminary data.</text>
</comment>
<protein>
    <recommendedName>
        <fullName evidence="13">PX domain-containing protein</fullName>
    </recommendedName>
</protein>
<dbReference type="SMART" id="SM00312">
    <property type="entry name" value="PX"/>
    <property type="match status" value="1"/>
</dbReference>
<dbReference type="OMA" id="LWETFLM"/>
<dbReference type="InterPro" id="IPR036871">
    <property type="entry name" value="PX_dom_sf"/>
</dbReference>
<feature type="coiled-coil region" evidence="11">
    <location>
        <begin position="454"/>
        <end position="481"/>
    </location>
</feature>
<dbReference type="EMBL" id="MDYL01000010">
    <property type="protein sequence ID" value="OQD74505.1"/>
    <property type="molecule type" value="Genomic_DNA"/>
</dbReference>
<keyword evidence="15" id="KW-1185">Reference proteome</keyword>
<comment type="similarity">
    <text evidence="4">Belongs to the sorting nexin family.</text>
</comment>
<keyword evidence="7" id="KW-0597">Phosphoprotein</keyword>
<dbReference type="InterPro" id="IPR001683">
    <property type="entry name" value="PX_dom"/>
</dbReference>
<reference evidence="15" key="1">
    <citation type="journal article" date="2017" name="Nat. Microbiol.">
        <title>Global analysis of biosynthetic gene clusters reveals vast potential of secondary metabolite production in Penicillium species.</title>
        <authorList>
            <person name="Nielsen J.C."/>
            <person name="Grijseels S."/>
            <person name="Prigent S."/>
            <person name="Ji B."/>
            <person name="Dainat J."/>
            <person name="Nielsen K.F."/>
            <person name="Frisvad J.C."/>
            <person name="Workman M."/>
            <person name="Nielsen J."/>
        </authorList>
    </citation>
    <scope>NUCLEOTIDE SEQUENCE [LARGE SCALE GENOMIC DNA]</scope>
    <source>
        <strain evidence="15">IBT 11843</strain>
    </source>
</reference>
<dbReference type="GO" id="GO:0005768">
    <property type="term" value="C:endosome"/>
    <property type="evidence" value="ECO:0007669"/>
    <property type="project" value="UniProtKB-ARBA"/>
</dbReference>
<dbReference type="OrthoDB" id="271164at2759"/>
<evidence type="ECO:0000256" key="4">
    <source>
        <dbReference type="ARBA" id="ARBA00010883"/>
    </source>
</evidence>
<dbReference type="Gene3D" id="1.20.1270.60">
    <property type="entry name" value="Arfaptin homology (AH) domain/BAR domain"/>
    <property type="match status" value="1"/>
</dbReference>
<keyword evidence="9" id="KW-0333">Golgi apparatus</keyword>
<accession>A0A1V6PBZ7</accession>
<feature type="region of interest" description="Disordered" evidence="12">
    <location>
        <begin position="544"/>
        <end position="571"/>
    </location>
</feature>
<evidence type="ECO:0000256" key="11">
    <source>
        <dbReference type="SAM" id="Coils"/>
    </source>
</evidence>
<evidence type="ECO:0000256" key="1">
    <source>
        <dbReference type="ARBA" id="ARBA00004287"/>
    </source>
</evidence>
<keyword evidence="5" id="KW-0813">Transport</keyword>